<dbReference type="Proteomes" id="UP000265618">
    <property type="component" value="Unassembled WGS sequence"/>
</dbReference>
<proteinExistence type="predicted"/>
<evidence type="ECO:0000313" key="1">
    <source>
        <dbReference type="EMBL" id="GIQ92475.1"/>
    </source>
</evidence>
<reference evidence="1 2" key="1">
    <citation type="journal article" date="2018" name="PLoS ONE">
        <title>The draft genome of Kipferlia bialata reveals reductive genome evolution in fornicate parasites.</title>
        <authorList>
            <person name="Tanifuji G."/>
            <person name="Takabayashi S."/>
            <person name="Kume K."/>
            <person name="Takagi M."/>
            <person name="Nakayama T."/>
            <person name="Kamikawa R."/>
            <person name="Inagaki Y."/>
            <person name="Hashimoto T."/>
        </authorList>
    </citation>
    <scope>NUCLEOTIDE SEQUENCE [LARGE SCALE GENOMIC DNA]</scope>
    <source>
        <strain evidence="1">NY0173</strain>
    </source>
</reference>
<organism evidence="1 2">
    <name type="scientific">Kipferlia bialata</name>
    <dbReference type="NCBI Taxonomy" id="797122"/>
    <lineage>
        <taxon>Eukaryota</taxon>
        <taxon>Metamonada</taxon>
        <taxon>Carpediemonas-like organisms</taxon>
        <taxon>Kipferlia</taxon>
    </lineage>
</organism>
<dbReference type="AlphaFoldDB" id="A0A9K3GRW2"/>
<sequence>ITTHSGMPVSLNEIKYVGGRGPLLKIGPVSGVASPLYDALVAELTAK</sequence>
<gene>
    <name evidence="1" type="ORF">KIPB_016266</name>
</gene>
<evidence type="ECO:0000313" key="2">
    <source>
        <dbReference type="Proteomes" id="UP000265618"/>
    </source>
</evidence>
<dbReference type="EMBL" id="BDIP01009803">
    <property type="protein sequence ID" value="GIQ92475.1"/>
    <property type="molecule type" value="Genomic_DNA"/>
</dbReference>
<accession>A0A9K3GRW2</accession>
<name>A0A9K3GRW2_9EUKA</name>
<keyword evidence="2" id="KW-1185">Reference proteome</keyword>
<protein>
    <submittedName>
        <fullName evidence="1">Uncharacterized protein</fullName>
    </submittedName>
</protein>
<feature type="non-terminal residue" evidence="1">
    <location>
        <position position="1"/>
    </location>
</feature>
<comment type="caution">
    <text evidence="1">The sequence shown here is derived from an EMBL/GenBank/DDBJ whole genome shotgun (WGS) entry which is preliminary data.</text>
</comment>
<feature type="non-terminal residue" evidence="1">
    <location>
        <position position="47"/>
    </location>
</feature>